<dbReference type="VEuPathDB" id="FungiDB:AJ78_01369"/>
<accession>A0A1J9PQW0</accession>
<evidence type="ECO:0000313" key="1">
    <source>
        <dbReference type="EMBL" id="OJD18598.1"/>
    </source>
</evidence>
<proteinExistence type="predicted"/>
<gene>
    <name evidence="1" type="ORF">AJ78_01369</name>
</gene>
<organism evidence="1 2">
    <name type="scientific">Emergomyces pasteurianus Ep9510</name>
    <dbReference type="NCBI Taxonomy" id="1447872"/>
    <lineage>
        <taxon>Eukaryota</taxon>
        <taxon>Fungi</taxon>
        <taxon>Dikarya</taxon>
        <taxon>Ascomycota</taxon>
        <taxon>Pezizomycotina</taxon>
        <taxon>Eurotiomycetes</taxon>
        <taxon>Eurotiomycetidae</taxon>
        <taxon>Onygenales</taxon>
        <taxon>Ajellomycetaceae</taxon>
        <taxon>Emergomyces</taxon>
    </lineage>
</organism>
<comment type="caution">
    <text evidence="1">The sequence shown here is derived from an EMBL/GenBank/DDBJ whole genome shotgun (WGS) entry which is preliminary data.</text>
</comment>
<protein>
    <submittedName>
        <fullName evidence="1">Uncharacterized protein</fullName>
    </submittedName>
</protein>
<dbReference type="Proteomes" id="UP000182235">
    <property type="component" value="Unassembled WGS sequence"/>
</dbReference>
<dbReference type="AlphaFoldDB" id="A0A1J9PQW0"/>
<dbReference type="STRING" id="1447872.A0A1J9PQW0"/>
<keyword evidence="2" id="KW-1185">Reference proteome</keyword>
<sequence>MADWEDDSTPKTVHLASSRDWKLWYSFILDAAIYAEVEDFVDITKPEHARDVKKPKMPELAAFTMEAKFDWDVKMAMWKVKLAEYNTMKRGMERINALIWRTVSADQMRHRPTGSNVDVKDVIKALEARLSPSISSLRLDVRERYAFLCQRPTNRGIETWLNQWALIEEDIKDAGITGNFNLKMDFINANISIDSGYAQVWAKDLHRDGDSITLTSMINDFRQRYTEVGVIKSHLNANFATVNGRQAGRSVNRECTRGGRQLNLQSIQTAVQRITISVVKQREYLRDSWIYDTGAEQHVCNNRSRSLPFKPAYAEVYTGDSFTRVEGYGSVLTYMINVAI</sequence>
<dbReference type="EMBL" id="LGRN01000030">
    <property type="protein sequence ID" value="OJD18598.1"/>
    <property type="molecule type" value="Genomic_DNA"/>
</dbReference>
<reference evidence="1 2" key="1">
    <citation type="submission" date="2015-07" db="EMBL/GenBank/DDBJ databases">
        <title>Emmonsia species relationships and genome sequence.</title>
        <authorList>
            <consortium name="The Broad Institute Genomics Platform"/>
            <person name="Cuomo C.A."/>
            <person name="Munoz J.F."/>
            <person name="Imamovic A."/>
            <person name="Priest M.E."/>
            <person name="Young S."/>
            <person name="Clay O.K."/>
            <person name="McEwen J.G."/>
        </authorList>
    </citation>
    <scope>NUCLEOTIDE SEQUENCE [LARGE SCALE GENOMIC DNA]</scope>
    <source>
        <strain evidence="1 2">UAMH 9510</strain>
    </source>
</reference>
<evidence type="ECO:0000313" key="2">
    <source>
        <dbReference type="Proteomes" id="UP000182235"/>
    </source>
</evidence>
<name>A0A1J9PQW0_9EURO</name>
<dbReference type="OrthoDB" id="4187030at2759"/>